<dbReference type="SUPFAM" id="SSF52266">
    <property type="entry name" value="SGNH hydrolase"/>
    <property type="match status" value="1"/>
</dbReference>
<comment type="caution">
    <text evidence="1">The sequence shown here is derived from an EMBL/GenBank/DDBJ whole genome shotgun (WGS) entry which is preliminary data.</text>
</comment>
<evidence type="ECO:0000313" key="1">
    <source>
        <dbReference type="EMBL" id="KKL15441.1"/>
    </source>
</evidence>
<proteinExistence type="predicted"/>
<organism evidence="1">
    <name type="scientific">marine sediment metagenome</name>
    <dbReference type="NCBI Taxonomy" id="412755"/>
    <lineage>
        <taxon>unclassified sequences</taxon>
        <taxon>metagenomes</taxon>
        <taxon>ecological metagenomes</taxon>
    </lineage>
</organism>
<dbReference type="Gene3D" id="3.40.50.1110">
    <property type="entry name" value="SGNH hydrolase"/>
    <property type="match status" value="1"/>
</dbReference>
<reference evidence="1" key="1">
    <citation type="journal article" date="2015" name="Nature">
        <title>Complex archaea that bridge the gap between prokaryotes and eukaryotes.</title>
        <authorList>
            <person name="Spang A."/>
            <person name="Saw J.H."/>
            <person name="Jorgensen S.L."/>
            <person name="Zaremba-Niedzwiedzka K."/>
            <person name="Martijn J."/>
            <person name="Lind A.E."/>
            <person name="van Eijk R."/>
            <person name="Schleper C."/>
            <person name="Guy L."/>
            <person name="Ettema T.J."/>
        </authorList>
    </citation>
    <scope>NUCLEOTIDE SEQUENCE</scope>
</reference>
<sequence length="113" mass="12721">TNDLSDGDGEKERKAFDPEKYTSAYINFVQRIFDRSPNTKLALLTSPMVAGEKADLLLECLQNVKSHFDTDHTVAIFEFDPMTPGGCGYHPDLDDHKVLADELIPFYADLLKK</sequence>
<dbReference type="EMBL" id="LAZR01040063">
    <property type="protein sequence ID" value="KKL15441.1"/>
    <property type="molecule type" value="Genomic_DNA"/>
</dbReference>
<evidence type="ECO:0008006" key="2">
    <source>
        <dbReference type="Google" id="ProtNLM"/>
    </source>
</evidence>
<accession>A0A0F9DCC7</accession>
<dbReference type="InterPro" id="IPR036514">
    <property type="entry name" value="SGNH_hydro_sf"/>
</dbReference>
<gene>
    <name evidence="1" type="ORF">LCGC14_2505560</name>
</gene>
<feature type="non-terminal residue" evidence="1">
    <location>
        <position position="1"/>
    </location>
</feature>
<dbReference type="AlphaFoldDB" id="A0A0F9DCC7"/>
<protein>
    <recommendedName>
        <fullName evidence="2">SGNH hydrolase-type esterase domain-containing protein</fullName>
    </recommendedName>
</protein>
<name>A0A0F9DCC7_9ZZZZ</name>